<dbReference type="CDD" id="cd06558">
    <property type="entry name" value="crotonase-like"/>
    <property type="match status" value="1"/>
</dbReference>
<dbReference type="Proteomes" id="UP000194280">
    <property type="component" value="Unassembled WGS sequence"/>
</dbReference>
<keyword evidence="6" id="KW-0843">Virulence</keyword>
<dbReference type="VEuPathDB" id="FungiDB:BTJ68_07202"/>
<dbReference type="PANTHER" id="PTHR12145:SF36">
    <property type="entry name" value="MANNAN ENDO-1,6-ALPHA-MANNOSIDASE DCW1"/>
    <property type="match status" value="1"/>
</dbReference>
<evidence type="ECO:0000256" key="1">
    <source>
        <dbReference type="ARBA" id="ARBA00001452"/>
    </source>
</evidence>
<dbReference type="GO" id="GO:0009272">
    <property type="term" value="P:fungal-type cell wall biogenesis"/>
    <property type="evidence" value="ECO:0007669"/>
    <property type="project" value="TreeGrafter"/>
</dbReference>
<dbReference type="AlphaFoldDB" id="A0A1Z5TAF3"/>
<dbReference type="OrthoDB" id="1696280at2759"/>
<accession>A0A1Z5TAF3</accession>
<keyword evidence="10" id="KW-1185">Reference proteome</keyword>
<dbReference type="InterPro" id="IPR005198">
    <property type="entry name" value="Glyco_hydro_76"/>
</dbReference>
<dbReference type="SUPFAM" id="SSF52096">
    <property type="entry name" value="ClpP/crotonase"/>
    <property type="match status" value="1"/>
</dbReference>
<dbReference type="PANTHER" id="PTHR12145">
    <property type="entry name" value="MANNAN ENDO-1,6-ALPHA-MANNOSIDASE DCW1"/>
    <property type="match status" value="1"/>
</dbReference>
<organism evidence="9 10">
    <name type="scientific">Hortaea werneckii EXF-2000</name>
    <dbReference type="NCBI Taxonomy" id="1157616"/>
    <lineage>
        <taxon>Eukaryota</taxon>
        <taxon>Fungi</taxon>
        <taxon>Dikarya</taxon>
        <taxon>Ascomycota</taxon>
        <taxon>Pezizomycotina</taxon>
        <taxon>Dothideomycetes</taxon>
        <taxon>Dothideomycetidae</taxon>
        <taxon>Mycosphaerellales</taxon>
        <taxon>Teratosphaeriaceae</taxon>
        <taxon>Hortaea</taxon>
    </lineage>
</organism>
<protein>
    <recommendedName>
        <fullName evidence="3">mannan endo-1,6-alpha-mannosidase</fullName>
        <ecNumber evidence="3">3.2.1.101</ecNumber>
    </recommendedName>
</protein>
<keyword evidence="4" id="KW-0732">Signal</keyword>
<evidence type="ECO:0000256" key="2">
    <source>
        <dbReference type="ARBA" id="ARBA00009699"/>
    </source>
</evidence>
<dbReference type="InterPro" id="IPR001753">
    <property type="entry name" value="Enoyl-CoA_hydra/iso"/>
</dbReference>
<evidence type="ECO:0000256" key="6">
    <source>
        <dbReference type="ARBA" id="ARBA00023026"/>
    </source>
</evidence>
<dbReference type="Gene3D" id="3.90.226.10">
    <property type="entry name" value="2-enoyl-CoA Hydratase, Chain A, domain 1"/>
    <property type="match status" value="1"/>
</dbReference>
<dbReference type="Gene3D" id="1.50.10.20">
    <property type="match status" value="1"/>
</dbReference>
<evidence type="ECO:0000256" key="7">
    <source>
        <dbReference type="ARBA" id="ARBA00023180"/>
    </source>
</evidence>
<comment type="caution">
    <text evidence="9">The sequence shown here is derived from an EMBL/GenBank/DDBJ whole genome shotgun (WGS) entry which is preliminary data.</text>
</comment>
<evidence type="ECO:0000256" key="8">
    <source>
        <dbReference type="ARBA" id="ARBA00023295"/>
    </source>
</evidence>
<keyword evidence="8" id="KW-0326">Glycosidase</keyword>
<evidence type="ECO:0000256" key="3">
    <source>
        <dbReference type="ARBA" id="ARBA00012350"/>
    </source>
</evidence>
<evidence type="ECO:0000256" key="4">
    <source>
        <dbReference type="ARBA" id="ARBA00022729"/>
    </source>
</evidence>
<dbReference type="InterPro" id="IPR014480">
    <property type="entry name" value="Mannan-1_6-alpha_mannosidase"/>
</dbReference>
<dbReference type="EMBL" id="MUNK01000083">
    <property type="protein sequence ID" value="OTA32993.1"/>
    <property type="molecule type" value="Genomic_DNA"/>
</dbReference>
<comment type="similarity">
    <text evidence="2">Belongs to the glycosyl hydrolase 76 family.</text>
</comment>
<reference evidence="9 10" key="1">
    <citation type="submission" date="2017-01" db="EMBL/GenBank/DDBJ databases">
        <title>The recent genome duplication of the halophilic yeast Hortaea werneckii: insights from long-read sequencing.</title>
        <authorList>
            <person name="Sinha S."/>
            <person name="Flibotte S."/>
            <person name="Neira M."/>
            <person name="Lenassi M."/>
            <person name="Gostincar C."/>
            <person name="Stajich J.E."/>
            <person name="Nislow C.E."/>
        </authorList>
    </citation>
    <scope>NUCLEOTIDE SEQUENCE [LARGE SCALE GENOMIC DNA]</scope>
    <source>
        <strain evidence="9 10">EXF-2000</strain>
    </source>
</reference>
<dbReference type="InterPro" id="IPR029045">
    <property type="entry name" value="ClpP/crotonase-like_dom_sf"/>
</dbReference>
<dbReference type="InterPro" id="IPR008928">
    <property type="entry name" value="6-hairpin_glycosidase_sf"/>
</dbReference>
<sequence length="560" mass="63230">MRAGSLLAATAAGLPAVRSLELDVDSTDSIRNAASTLAYGMMDYYQNNQSTTPPTDVGTMPPPLYWWMGGAVYRWDNTSCNGGLKWQVFESRSGYHYKNSISNGGFFQMASRLARYTGNQTYLDWAEKSWDWMWDIGLIDPNYNVFDGTNDLINCSEIDHTAWSYNPSMLLYGTAILYNYTDGSASEMWQERTSGLVEACARNFFGPFDNTSNVMYEPSCEPSNDCNYDQKSFKAYLARWMSKASVVAPYISESVNKLLTDSAEAAAEACSGGTGGVTCGQKWYTGEWDDDYGISEQLSALEVMQSLLLLDGDAVRQYPRTNEMLTKWWQPFCQAILLALDIIETRHEPGVVITTSGISKFYSNGLDLEHASFTPGFFPDSLYALWRRMLTYPMPTIALINGHAFAGALMLAMHHDYRIMNPHKGYLCLNEVELGVPLRPPMSSVFRQKVSPQTYRKLVLEAYRYKALEALKEGIVDWLGGLEEALTHVDELKLVQKAQKGMSGKKAYGDLKREMWRETVDYLENFGAEDGRDFRIQAKNDREKEASERKVKEWEAKAKL</sequence>
<dbReference type="GO" id="GO:0008496">
    <property type="term" value="F:mannan endo-1,6-alpha-mannosidase activity"/>
    <property type="evidence" value="ECO:0007669"/>
    <property type="project" value="UniProtKB-EC"/>
</dbReference>
<keyword evidence="7" id="KW-0325">Glycoprotein</keyword>
<keyword evidence="5" id="KW-0378">Hydrolase</keyword>
<evidence type="ECO:0000313" key="9">
    <source>
        <dbReference type="EMBL" id="OTA32993.1"/>
    </source>
</evidence>
<dbReference type="GO" id="GO:0016052">
    <property type="term" value="P:carbohydrate catabolic process"/>
    <property type="evidence" value="ECO:0007669"/>
    <property type="project" value="InterPro"/>
</dbReference>
<dbReference type="STRING" id="1157616.A0A1Z5TAF3"/>
<evidence type="ECO:0000256" key="5">
    <source>
        <dbReference type="ARBA" id="ARBA00022801"/>
    </source>
</evidence>
<name>A0A1Z5TAF3_HORWE</name>
<dbReference type="EC" id="3.2.1.101" evidence="3"/>
<dbReference type="SUPFAM" id="SSF48208">
    <property type="entry name" value="Six-hairpin glycosidases"/>
    <property type="match status" value="1"/>
</dbReference>
<dbReference type="Pfam" id="PF00378">
    <property type="entry name" value="ECH_1"/>
    <property type="match status" value="1"/>
</dbReference>
<proteinExistence type="inferred from homology"/>
<comment type="catalytic activity">
    <reaction evidence="1">
        <text>Random hydrolysis of (1-&gt;6)-alpha-D-mannosidic linkages in unbranched (1-&gt;6)-mannans.</text>
        <dbReference type="EC" id="3.2.1.101"/>
    </reaction>
</comment>
<evidence type="ECO:0000313" key="10">
    <source>
        <dbReference type="Proteomes" id="UP000194280"/>
    </source>
</evidence>
<dbReference type="InParanoid" id="A0A1Z5TAF3"/>
<gene>
    <name evidence="9" type="ORF">BTJ68_07202</name>
</gene>
<dbReference type="Pfam" id="PF03663">
    <property type="entry name" value="Glyco_hydro_76"/>
    <property type="match status" value="2"/>
</dbReference>